<gene>
    <name evidence="4" type="ORF">GCM10023321_18380</name>
</gene>
<proteinExistence type="predicted"/>
<feature type="signal peptide" evidence="2">
    <location>
        <begin position="1"/>
        <end position="21"/>
    </location>
</feature>
<name>A0ABP9PUY0_9PSEU</name>
<protein>
    <submittedName>
        <fullName evidence="4">Esterase-like activity of phytase family protein</fullName>
    </submittedName>
</protein>
<feature type="region of interest" description="Disordered" evidence="1">
    <location>
        <begin position="127"/>
        <end position="146"/>
    </location>
</feature>
<organism evidence="4 5">
    <name type="scientific">Pseudonocardia eucalypti</name>
    <dbReference type="NCBI Taxonomy" id="648755"/>
    <lineage>
        <taxon>Bacteria</taxon>
        <taxon>Bacillati</taxon>
        <taxon>Actinomycetota</taxon>
        <taxon>Actinomycetes</taxon>
        <taxon>Pseudonocardiales</taxon>
        <taxon>Pseudonocardiaceae</taxon>
        <taxon>Pseudonocardia</taxon>
    </lineage>
</organism>
<evidence type="ECO:0000313" key="5">
    <source>
        <dbReference type="Proteomes" id="UP001428817"/>
    </source>
</evidence>
<evidence type="ECO:0000259" key="3">
    <source>
        <dbReference type="Pfam" id="PF13449"/>
    </source>
</evidence>
<keyword evidence="5" id="KW-1185">Reference proteome</keyword>
<dbReference type="RefSeq" id="WP_185066694.1">
    <property type="nucleotide sequence ID" value="NZ_BAABJP010000007.1"/>
</dbReference>
<accession>A0ABP9PUY0</accession>
<dbReference type="PANTHER" id="PTHR37957">
    <property type="entry name" value="BLR7070 PROTEIN"/>
    <property type="match status" value="1"/>
</dbReference>
<dbReference type="SUPFAM" id="SSF75011">
    <property type="entry name" value="3-carboxy-cis,cis-mucoante lactonizing enzyme"/>
    <property type="match status" value="1"/>
</dbReference>
<feature type="domain" description="Phytase-like" evidence="3">
    <location>
        <begin position="58"/>
        <end position="366"/>
    </location>
</feature>
<keyword evidence="2" id="KW-0732">Signal</keyword>
<dbReference type="Proteomes" id="UP001428817">
    <property type="component" value="Unassembled WGS sequence"/>
</dbReference>
<sequence>MRQPLLAAAPVLAAIMLAGCAGQPDKPVAPPVTVLADAALARTPLATIRPVADDHGIALGGIGSDLYPGDRPDEYWSITDRGPNGQVKVDGKQRRTFPVPDFDPALLRLRVDGGTLRVEQAIPITTTDGRPVTGLSNTPGHDEAPYDLTARTPLPYNPNGLDPEGMVRTPGGEFWLSEEYSPSLLRLSATGTVLARYVPAGLSLPGAGYPVYPTLPAELSRRQQNRGFEALALAPDGDTLYAALQSPLDPPPDEGREVRLLAFDTRTGQPGAEYRYPLEDVNTFDPSAKGKQNDMKISALAWYGPDRLVVDERTDKVAKLYLFNLADQRKTPLVDLTATVPGLPEKIEGIAVRDPRTIAVACDNDFGMTDGPDAFGPDGRSRDSGKPSRLLVLRLP</sequence>
<dbReference type="Pfam" id="PF13449">
    <property type="entry name" value="Phytase-like"/>
    <property type="match status" value="1"/>
</dbReference>
<evidence type="ECO:0000256" key="1">
    <source>
        <dbReference type="SAM" id="MobiDB-lite"/>
    </source>
</evidence>
<evidence type="ECO:0000313" key="4">
    <source>
        <dbReference type="EMBL" id="GAA5151396.1"/>
    </source>
</evidence>
<comment type="caution">
    <text evidence="4">The sequence shown here is derived from an EMBL/GenBank/DDBJ whole genome shotgun (WGS) entry which is preliminary data.</text>
</comment>
<evidence type="ECO:0000256" key="2">
    <source>
        <dbReference type="SAM" id="SignalP"/>
    </source>
</evidence>
<reference evidence="5" key="1">
    <citation type="journal article" date="2019" name="Int. J. Syst. Evol. Microbiol.">
        <title>The Global Catalogue of Microorganisms (GCM) 10K type strain sequencing project: providing services to taxonomists for standard genome sequencing and annotation.</title>
        <authorList>
            <consortium name="The Broad Institute Genomics Platform"/>
            <consortium name="The Broad Institute Genome Sequencing Center for Infectious Disease"/>
            <person name="Wu L."/>
            <person name="Ma J."/>
        </authorList>
    </citation>
    <scope>NUCLEOTIDE SEQUENCE [LARGE SCALE GENOMIC DNA]</scope>
    <source>
        <strain evidence="5">JCM 18303</strain>
    </source>
</reference>
<dbReference type="EMBL" id="BAABJP010000007">
    <property type="protein sequence ID" value="GAA5151396.1"/>
    <property type="molecule type" value="Genomic_DNA"/>
</dbReference>
<feature type="compositionally biased region" description="Polar residues" evidence="1">
    <location>
        <begin position="127"/>
        <end position="139"/>
    </location>
</feature>
<dbReference type="InterPro" id="IPR027372">
    <property type="entry name" value="Phytase-like_dom"/>
</dbReference>
<dbReference type="PROSITE" id="PS51257">
    <property type="entry name" value="PROKAR_LIPOPROTEIN"/>
    <property type="match status" value="1"/>
</dbReference>
<feature type="chain" id="PRO_5045870853" evidence="2">
    <location>
        <begin position="22"/>
        <end position="396"/>
    </location>
</feature>
<dbReference type="PANTHER" id="PTHR37957:SF1">
    <property type="entry name" value="PHYTASE-LIKE DOMAIN-CONTAINING PROTEIN"/>
    <property type="match status" value="1"/>
</dbReference>